<organism evidence="2 3">
    <name type="scientific">Shewanella loihica (strain ATCC BAA-1088 / PV-4)</name>
    <dbReference type="NCBI Taxonomy" id="323850"/>
    <lineage>
        <taxon>Bacteria</taxon>
        <taxon>Pseudomonadati</taxon>
        <taxon>Pseudomonadota</taxon>
        <taxon>Gammaproteobacteria</taxon>
        <taxon>Alteromonadales</taxon>
        <taxon>Shewanellaceae</taxon>
        <taxon>Shewanella</taxon>
    </lineage>
</organism>
<dbReference type="KEGG" id="slo:Shew_2445"/>
<dbReference type="RefSeq" id="WP_011866242.1">
    <property type="nucleotide sequence ID" value="NC_009092.1"/>
</dbReference>
<evidence type="ECO:0000313" key="3">
    <source>
        <dbReference type="Proteomes" id="UP000001558"/>
    </source>
</evidence>
<keyword evidence="3" id="KW-1185">Reference proteome</keyword>
<dbReference type="HOGENOM" id="CLU_1668198_0_0_6"/>
<evidence type="ECO:0000313" key="2">
    <source>
        <dbReference type="EMBL" id="ABO24311.1"/>
    </source>
</evidence>
<proteinExistence type="predicted"/>
<dbReference type="Proteomes" id="UP000001558">
    <property type="component" value="Chromosome"/>
</dbReference>
<reference evidence="2 3" key="1">
    <citation type="submission" date="2007-03" db="EMBL/GenBank/DDBJ databases">
        <title>Complete sequence of Shewanella loihica PV-4.</title>
        <authorList>
            <consortium name="US DOE Joint Genome Institute"/>
            <person name="Copeland A."/>
            <person name="Lucas S."/>
            <person name="Lapidus A."/>
            <person name="Barry K."/>
            <person name="Detter J.C."/>
            <person name="Glavina del Rio T."/>
            <person name="Hammon N."/>
            <person name="Israni S."/>
            <person name="Dalin E."/>
            <person name="Tice H."/>
            <person name="Pitluck S."/>
            <person name="Chain P."/>
            <person name="Malfatti S."/>
            <person name="Shin M."/>
            <person name="Vergez L."/>
            <person name="Schmutz J."/>
            <person name="Larimer F."/>
            <person name="Land M."/>
            <person name="Hauser L."/>
            <person name="Kyrpides N."/>
            <person name="Mikhailova N."/>
            <person name="Romine M.F."/>
            <person name="Serres G."/>
            <person name="Fredrickson J."/>
            <person name="Tiedje J."/>
            <person name="Richardson P."/>
        </authorList>
    </citation>
    <scope>NUCLEOTIDE SEQUENCE [LARGE SCALE GENOMIC DNA]</scope>
    <source>
        <strain evidence="3">ATCC BAA-1088 / PV-4</strain>
    </source>
</reference>
<dbReference type="EMBL" id="CP000606">
    <property type="protein sequence ID" value="ABO24311.1"/>
    <property type="molecule type" value="Genomic_DNA"/>
</dbReference>
<feature type="region of interest" description="Disordered" evidence="1">
    <location>
        <begin position="1"/>
        <end position="93"/>
    </location>
</feature>
<gene>
    <name evidence="2" type="ordered locus">Shew_2445</name>
</gene>
<dbReference type="AlphaFoldDB" id="A3QFR3"/>
<dbReference type="OrthoDB" id="9987223at2"/>
<evidence type="ECO:0000256" key="1">
    <source>
        <dbReference type="SAM" id="MobiDB-lite"/>
    </source>
</evidence>
<protein>
    <submittedName>
        <fullName evidence="2">Uncharacterized protein</fullName>
    </submittedName>
</protein>
<feature type="compositionally biased region" description="Polar residues" evidence="1">
    <location>
        <begin position="34"/>
        <end position="52"/>
    </location>
</feature>
<dbReference type="eggNOG" id="ENOG502ZNWV">
    <property type="taxonomic scope" value="Bacteria"/>
</dbReference>
<accession>A3QFR3</accession>
<name>A3QFR3_SHELP</name>
<sequence length="158" mass="17316">MNVHGINTFGAHSLGPQSLSSVDVRDPNAPEAAQNPSNPNQNEQTQSSSDRVSLSEAGKKALAYSTGKALHDNGAAKTDKARKTEEAEDDENLSEIDKKIKELKQKLEELQLELQALQGDDSEAAELERKQIQDQIAITTNQLMALLKAKEKQVQPRE</sequence>